<name>A0A062V641_9PROT</name>
<comment type="caution">
    <text evidence="4">The sequence shown here is derived from an EMBL/GenBank/DDBJ whole genome shotgun (WGS) entry which is preliminary data.</text>
</comment>
<protein>
    <submittedName>
        <fullName evidence="4">Acylamino-acid-releasing enzyme</fullName>
    </submittedName>
</protein>
<dbReference type="eggNOG" id="COG1506">
    <property type="taxonomic scope" value="Bacteria"/>
</dbReference>
<dbReference type="SUPFAM" id="SSF53474">
    <property type="entry name" value="alpha/beta-Hydrolases"/>
    <property type="match status" value="1"/>
</dbReference>
<organism evidence="4 5">
    <name type="scientific">Hyphomonas polymorpha PS728</name>
    <dbReference type="NCBI Taxonomy" id="1280954"/>
    <lineage>
        <taxon>Bacteria</taxon>
        <taxon>Pseudomonadati</taxon>
        <taxon>Pseudomonadota</taxon>
        <taxon>Alphaproteobacteria</taxon>
        <taxon>Hyphomonadales</taxon>
        <taxon>Hyphomonadaceae</taxon>
        <taxon>Hyphomonas</taxon>
    </lineage>
</organism>
<dbReference type="OrthoDB" id="128799at2"/>
<dbReference type="EMBL" id="ARYM01000019">
    <property type="protein sequence ID" value="KCZ97490.1"/>
    <property type="molecule type" value="Genomic_DNA"/>
</dbReference>
<feature type="signal peptide" evidence="2">
    <location>
        <begin position="1"/>
        <end position="23"/>
    </location>
</feature>
<evidence type="ECO:0000256" key="1">
    <source>
        <dbReference type="ARBA" id="ARBA00022801"/>
    </source>
</evidence>
<evidence type="ECO:0000313" key="5">
    <source>
        <dbReference type="Proteomes" id="UP000027100"/>
    </source>
</evidence>
<accession>A0A062V641</accession>
<proteinExistence type="predicted"/>
<dbReference type="SUPFAM" id="SSF82171">
    <property type="entry name" value="DPP6 N-terminal domain-like"/>
    <property type="match status" value="1"/>
</dbReference>
<sequence length="653" mass="71422">MRQNFLAMMTGIACWLAAGTASADIPSLYGQADNVWDAQISPTGRYVALGCSPTGWPSICVYDMQSPGEPRLLQGSEETRLLNFYWASDKHIISNSATFTSLKMLERPQEYEFRRALSFDVTTGELTMLLTNVGLYLDTTNVVSTCSAKPDKILMQLTVRPTEDAQTGSRIRAVKSGIRSQQYEVDLASGRGKALKFRNASIAGTLVDKNCDPLVNIIYNDQRGEFALETAKDNRRFFELRNAPVWPMDVIGMSDDSKSVIVRVDHGDLYGLHTIRISDGEIAPIVIDGEEIGNLGVMRDEDRGTIYGFAYEDDLVGHMYTDPTLISLQAELEEIFQKEVRIRSMSRDRSMMTISAESAGKPIEYFLYDADSSEISPLGSIAPHLPEDAASSVSPFAYKARDGLEIPAYLTLPPGKSKSDGPFPVIVMPHGGPESRDNATFDWWPQAYAKAGYAVIQPNFRGSSGYGPAFRDAGFGEFGGKMIDDIIDAASWAAAEGLSKEGGACVVGASYGGYAALMSGLNSSGEVSCVIAVSPVTDIFGHMASYQTDAAGYQYWARYVGGDKFSAPEMRRSVTPAARTSEYSVPVMIFHGKSDSVVQVSQSRNFAKAWGTRSGLTFIEMNGQDHYLRSTTARKEILSESLNFLEANHPGRR</sequence>
<dbReference type="GO" id="GO:0004252">
    <property type="term" value="F:serine-type endopeptidase activity"/>
    <property type="evidence" value="ECO:0007669"/>
    <property type="project" value="TreeGrafter"/>
</dbReference>
<dbReference type="Proteomes" id="UP000027100">
    <property type="component" value="Unassembled WGS sequence"/>
</dbReference>
<evidence type="ECO:0000259" key="3">
    <source>
        <dbReference type="Pfam" id="PF00326"/>
    </source>
</evidence>
<dbReference type="Gene3D" id="3.40.50.1820">
    <property type="entry name" value="alpha/beta hydrolase"/>
    <property type="match status" value="1"/>
</dbReference>
<dbReference type="AlphaFoldDB" id="A0A062V641"/>
<reference evidence="4 5" key="1">
    <citation type="journal article" date="2014" name="Antonie Van Leeuwenhoek">
        <title>Hyphomonas beringensis sp. nov. and Hyphomonas chukchiensis sp. nov., isolated from surface seawater of the Bering Sea and Chukchi Sea.</title>
        <authorList>
            <person name="Li C."/>
            <person name="Lai Q."/>
            <person name="Li G."/>
            <person name="Dong C."/>
            <person name="Wang J."/>
            <person name="Liao Y."/>
            <person name="Shao Z."/>
        </authorList>
    </citation>
    <scope>NUCLEOTIDE SEQUENCE [LARGE SCALE GENOMIC DNA]</scope>
    <source>
        <strain evidence="4 5">PS728</strain>
    </source>
</reference>
<gene>
    <name evidence="4" type="ORF">HPO_14961</name>
</gene>
<keyword evidence="2" id="KW-0732">Signal</keyword>
<dbReference type="RefSeq" id="WP_035600422.1">
    <property type="nucleotide sequence ID" value="NZ_ARYM01000019.1"/>
</dbReference>
<dbReference type="InterPro" id="IPR001375">
    <property type="entry name" value="Peptidase_S9_cat"/>
</dbReference>
<dbReference type="PANTHER" id="PTHR42776:SF27">
    <property type="entry name" value="DIPEPTIDYL PEPTIDASE FAMILY MEMBER 6"/>
    <property type="match status" value="1"/>
</dbReference>
<dbReference type="Pfam" id="PF00326">
    <property type="entry name" value="Peptidase_S9"/>
    <property type="match status" value="1"/>
</dbReference>
<feature type="chain" id="PRO_5001615054" evidence="2">
    <location>
        <begin position="24"/>
        <end position="653"/>
    </location>
</feature>
<keyword evidence="5" id="KW-1185">Reference proteome</keyword>
<evidence type="ECO:0000313" key="4">
    <source>
        <dbReference type="EMBL" id="KCZ97490.1"/>
    </source>
</evidence>
<dbReference type="PANTHER" id="PTHR42776">
    <property type="entry name" value="SERINE PEPTIDASE S9 FAMILY MEMBER"/>
    <property type="match status" value="1"/>
</dbReference>
<evidence type="ECO:0000256" key="2">
    <source>
        <dbReference type="SAM" id="SignalP"/>
    </source>
</evidence>
<dbReference type="STRING" id="1280954.HPO_14961"/>
<keyword evidence="1" id="KW-0378">Hydrolase</keyword>
<dbReference type="GO" id="GO:0006508">
    <property type="term" value="P:proteolysis"/>
    <property type="evidence" value="ECO:0007669"/>
    <property type="project" value="InterPro"/>
</dbReference>
<feature type="domain" description="Peptidase S9 prolyl oligopeptidase catalytic" evidence="3">
    <location>
        <begin position="440"/>
        <end position="647"/>
    </location>
</feature>
<dbReference type="PATRIC" id="fig|1280954.3.peg.3028"/>
<dbReference type="InterPro" id="IPR029058">
    <property type="entry name" value="AB_hydrolase_fold"/>
</dbReference>